<evidence type="ECO:0000313" key="1">
    <source>
        <dbReference type="EMBL" id="KAI4865272.1"/>
    </source>
</evidence>
<dbReference type="Proteomes" id="UP001497700">
    <property type="component" value="Unassembled WGS sequence"/>
</dbReference>
<comment type="caution">
    <text evidence="1">The sequence shown here is derived from an EMBL/GenBank/DDBJ whole genome shotgun (WGS) entry which is preliminary data.</text>
</comment>
<sequence>MADHSFLIQYLSQPREVDDETRFRLISACQDVIESLEPPLGTARRHSFLLLDQAVIRAAIQLDIFSLLVERGVPCTTEQLAASTTPSCDAAVLSRLLRYLVSPLRLVKEEGRDLWSVTRPGRVYADPKFKSSVTMYFDACGPAFLALPKWLCTTPTDRAVTAFKAAHPDEEGFFSWLQKDDAKLQAFHTWMGVLKTYQFDSLDTIDFNQWMPDDIPEDEVAFVDIGGGTGNQCVAVRKNRGSRPGRIINQDRKEVVESARGSLEEMKVETIAHDFFAEQPIQGARIYHFRQIFHNWPDKDCVKILERTREAMSPSSTLLIDEVVLPETGAHWMATQRDLNMTALFNAKERTESQWRELLSQAHFRVVGVHCYDKKQPASLIEAKKE</sequence>
<protein>
    <submittedName>
        <fullName evidence="1">S-adenosyl-L-methionine-dependent methyltransferase</fullName>
    </submittedName>
</protein>
<evidence type="ECO:0000313" key="2">
    <source>
        <dbReference type="Proteomes" id="UP001497700"/>
    </source>
</evidence>
<keyword evidence="1" id="KW-0808">Transferase</keyword>
<organism evidence="1 2">
    <name type="scientific">Hypoxylon rubiginosum</name>
    <dbReference type="NCBI Taxonomy" id="110542"/>
    <lineage>
        <taxon>Eukaryota</taxon>
        <taxon>Fungi</taxon>
        <taxon>Dikarya</taxon>
        <taxon>Ascomycota</taxon>
        <taxon>Pezizomycotina</taxon>
        <taxon>Sordariomycetes</taxon>
        <taxon>Xylariomycetidae</taxon>
        <taxon>Xylariales</taxon>
        <taxon>Hypoxylaceae</taxon>
        <taxon>Hypoxylon</taxon>
    </lineage>
</organism>
<dbReference type="EMBL" id="MU393474">
    <property type="protein sequence ID" value="KAI4865272.1"/>
    <property type="molecule type" value="Genomic_DNA"/>
</dbReference>
<proteinExistence type="predicted"/>
<reference evidence="1 2" key="1">
    <citation type="journal article" date="2022" name="New Phytol.">
        <title>Ecological generalism drives hyperdiversity of secondary metabolite gene clusters in xylarialean endophytes.</title>
        <authorList>
            <person name="Franco M.E.E."/>
            <person name="Wisecaver J.H."/>
            <person name="Arnold A.E."/>
            <person name="Ju Y.M."/>
            <person name="Slot J.C."/>
            <person name="Ahrendt S."/>
            <person name="Moore L.P."/>
            <person name="Eastman K.E."/>
            <person name="Scott K."/>
            <person name="Konkel Z."/>
            <person name="Mondo S.J."/>
            <person name="Kuo A."/>
            <person name="Hayes R.D."/>
            <person name="Haridas S."/>
            <person name="Andreopoulos B."/>
            <person name="Riley R."/>
            <person name="LaButti K."/>
            <person name="Pangilinan J."/>
            <person name="Lipzen A."/>
            <person name="Amirebrahimi M."/>
            <person name="Yan J."/>
            <person name="Adam C."/>
            <person name="Keymanesh K."/>
            <person name="Ng V."/>
            <person name="Louie K."/>
            <person name="Northen T."/>
            <person name="Drula E."/>
            <person name="Henrissat B."/>
            <person name="Hsieh H.M."/>
            <person name="Youens-Clark K."/>
            <person name="Lutzoni F."/>
            <person name="Miadlikowska J."/>
            <person name="Eastwood D.C."/>
            <person name="Hamelin R.C."/>
            <person name="Grigoriev I.V."/>
            <person name="U'Ren J.M."/>
        </authorList>
    </citation>
    <scope>NUCLEOTIDE SEQUENCE [LARGE SCALE GENOMIC DNA]</scope>
    <source>
        <strain evidence="1 2">CBS 119005</strain>
    </source>
</reference>
<keyword evidence="1" id="KW-0489">Methyltransferase</keyword>
<gene>
    <name evidence="1" type="ORF">F4820DRAFT_420895</name>
</gene>
<keyword evidence="2" id="KW-1185">Reference proteome</keyword>
<accession>A0ACB9Z1A9</accession>
<name>A0ACB9Z1A9_9PEZI</name>